<dbReference type="InterPro" id="IPR051446">
    <property type="entry name" value="HTH_trans_reg/aminotransferase"/>
</dbReference>
<protein>
    <submittedName>
        <fullName evidence="7">GntR family transcriptional regulator</fullName>
    </submittedName>
</protein>
<dbReference type="PANTHER" id="PTHR46577">
    <property type="entry name" value="HTH-TYPE TRANSCRIPTIONAL REGULATORY PROTEIN GABR"/>
    <property type="match status" value="1"/>
</dbReference>
<dbReference type="Pfam" id="PF00392">
    <property type="entry name" value="GntR"/>
    <property type="match status" value="1"/>
</dbReference>
<dbReference type="EMBL" id="PFFQ01000059">
    <property type="protein sequence ID" value="PIW14533.1"/>
    <property type="molecule type" value="Genomic_DNA"/>
</dbReference>
<dbReference type="Pfam" id="PF00155">
    <property type="entry name" value="Aminotran_1_2"/>
    <property type="match status" value="1"/>
</dbReference>
<dbReference type="SUPFAM" id="SSF46785">
    <property type="entry name" value="Winged helix' DNA-binding domain"/>
    <property type="match status" value="1"/>
</dbReference>
<sequence>MSSEFLYLQLAREIRQQIETGTLKPGERLPSLRNLSENRQISLATVNQAYLHLEAQSFIMARPQSGFYVMPRPLPRAIPHRPLTPESPAPVDKNAFISQILEQSRQPGILPLGATILSPELLPVKQLSRLIAQWGSDPRCHRYAPTEGWIDLRRQIARRSLDSERPIGAEEVMVTAGCMEALHLSLRSLAQAGDLVAVESPTFYGILQAIESLGMQVLELPTDPQTGLDLEALEKAMKHHPIKVLVTVPSFQNPLGACMPLPKKQALLALAQRTGLRIIEDDIYGEFYYREPPPTLFSLDPTQQQVILCSSFSKTLAPGFRVGWVLAGPQRERILQLKRMTSLSTASLPQLVIADYLASGAYDRYLRRLRRQLENTLQKALALIGREFPAQIRLSQPTGGFILWLELPPGVQALKIYRQALAAGIAVAPGELFFNQNQGYQALRISLNQPWGPTLEKGLCKLGALLREAIS</sequence>
<reference evidence="7 8" key="1">
    <citation type="submission" date="2017-09" db="EMBL/GenBank/DDBJ databases">
        <title>Depth-based differentiation of microbial function through sediment-hosted aquifers and enrichment of novel symbionts in the deep terrestrial subsurface.</title>
        <authorList>
            <person name="Probst A.J."/>
            <person name="Ladd B."/>
            <person name="Jarett J.K."/>
            <person name="Geller-Mcgrath D.E."/>
            <person name="Sieber C.M."/>
            <person name="Emerson J.B."/>
            <person name="Anantharaman K."/>
            <person name="Thomas B.C."/>
            <person name="Malmstrom R."/>
            <person name="Stieglmeier M."/>
            <person name="Klingl A."/>
            <person name="Woyke T."/>
            <person name="Ryan C.M."/>
            <person name="Banfield J.F."/>
        </authorList>
    </citation>
    <scope>NUCLEOTIDE SEQUENCE [LARGE SCALE GENOMIC DNA]</scope>
    <source>
        <strain evidence="7">CG17_big_fil_post_rev_8_21_14_2_50_48_46</strain>
    </source>
</reference>
<dbReference type="GO" id="GO:0003700">
    <property type="term" value="F:DNA-binding transcription factor activity"/>
    <property type="evidence" value="ECO:0007669"/>
    <property type="project" value="InterPro"/>
</dbReference>
<comment type="caution">
    <text evidence="7">The sequence shown here is derived from an EMBL/GenBank/DDBJ whole genome shotgun (WGS) entry which is preliminary data.</text>
</comment>
<dbReference type="InterPro" id="IPR004839">
    <property type="entry name" value="Aminotransferase_I/II_large"/>
</dbReference>
<dbReference type="CDD" id="cd00609">
    <property type="entry name" value="AAT_like"/>
    <property type="match status" value="1"/>
</dbReference>
<dbReference type="PANTHER" id="PTHR46577:SF2">
    <property type="entry name" value="TRANSCRIPTIONAL REGULATORY PROTEIN"/>
    <property type="match status" value="1"/>
</dbReference>
<keyword evidence="4" id="KW-0238">DNA-binding</keyword>
<evidence type="ECO:0000256" key="1">
    <source>
        <dbReference type="ARBA" id="ARBA00005384"/>
    </source>
</evidence>
<keyword evidence="5" id="KW-0804">Transcription</keyword>
<dbReference type="Proteomes" id="UP000231019">
    <property type="component" value="Unassembled WGS sequence"/>
</dbReference>
<dbReference type="InterPro" id="IPR036390">
    <property type="entry name" value="WH_DNA-bd_sf"/>
</dbReference>
<dbReference type="Gene3D" id="1.10.10.10">
    <property type="entry name" value="Winged helix-like DNA-binding domain superfamily/Winged helix DNA-binding domain"/>
    <property type="match status" value="1"/>
</dbReference>
<dbReference type="PROSITE" id="PS50949">
    <property type="entry name" value="HTH_GNTR"/>
    <property type="match status" value="1"/>
</dbReference>
<dbReference type="SMART" id="SM00345">
    <property type="entry name" value="HTH_GNTR"/>
    <property type="match status" value="1"/>
</dbReference>
<dbReference type="GO" id="GO:0030170">
    <property type="term" value="F:pyridoxal phosphate binding"/>
    <property type="evidence" value="ECO:0007669"/>
    <property type="project" value="InterPro"/>
</dbReference>
<feature type="domain" description="HTH gntR-type" evidence="6">
    <location>
        <begin position="4"/>
        <end position="72"/>
    </location>
</feature>
<dbReference type="GO" id="GO:0003677">
    <property type="term" value="F:DNA binding"/>
    <property type="evidence" value="ECO:0007669"/>
    <property type="project" value="UniProtKB-KW"/>
</dbReference>
<proteinExistence type="inferred from homology"/>
<dbReference type="AlphaFoldDB" id="A0A2M7FYT8"/>
<dbReference type="CDD" id="cd07377">
    <property type="entry name" value="WHTH_GntR"/>
    <property type="match status" value="1"/>
</dbReference>
<evidence type="ECO:0000313" key="7">
    <source>
        <dbReference type="EMBL" id="PIW14533.1"/>
    </source>
</evidence>
<dbReference type="InterPro" id="IPR000524">
    <property type="entry name" value="Tscrpt_reg_HTH_GntR"/>
</dbReference>
<evidence type="ECO:0000256" key="2">
    <source>
        <dbReference type="ARBA" id="ARBA00022898"/>
    </source>
</evidence>
<keyword evidence="2" id="KW-0663">Pyridoxal phosphate</keyword>
<evidence type="ECO:0000313" key="8">
    <source>
        <dbReference type="Proteomes" id="UP000231019"/>
    </source>
</evidence>
<evidence type="ECO:0000256" key="4">
    <source>
        <dbReference type="ARBA" id="ARBA00023125"/>
    </source>
</evidence>
<dbReference type="InterPro" id="IPR015422">
    <property type="entry name" value="PyrdxlP-dep_Trfase_small"/>
</dbReference>
<accession>A0A2M7FYT8</accession>
<name>A0A2M7FYT8_9BACT</name>
<dbReference type="InterPro" id="IPR036388">
    <property type="entry name" value="WH-like_DNA-bd_sf"/>
</dbReference>
<dbReference type="Gene3D" id="3.90.1150.10">
    <property type="entry name" value="Aspartate Aminotransferase, domain 1"/>
    <property type="match status" value="1"/>
</dbReference>
<gene>
    <name evidence="7" type="ORF">COW36_21065</name>
</gene>
<keyword evidence="3" id="KW-0805">Transcription regulation</keyword>
<evidence type="ECO:0000259" key="6">
    <source>
        <dbReference type="PROSITE" id="PS50949"/>
    </source>
</evidence>
<comment type="similarity">
    <text evidence="1">In the C-terminal section; belongs to the class-I pyridoxal-phosphate-dependent aminotransferase family.</text>
</comment>
<organism evidence="7 8">
    <name type="scientific">bacterium (Candidatus Blackallbacteria) CG17_big_fil_post_rev_8_21_14_2_50_48_46</name>
    <dbReference type="NCBI Taxonomy" id="2014261"/>
    <lineage>
        <taxon>Bacteria</taxon>
        <taxon>Candidatus Blackallbacteria</taxon>
    </lineage>
</organism>
<evidence type="ECO:0000256" key="5">
    <source>
        <dbReference type="ARBA" id="ARBA00023163"/>
    </source>
</evidence>
<evidence type="ECO:0000256" key="3">
    <source>
        <dbReference type="ARBA" id="ARBA00023015"/>
    </source>
</evidence>
<dbReference type="InterPro" id="IPR015421">
    <property type="entry name" value="PyrdxlP-dep_Trfase_major"/>
</dbReference>
<dbReference type="Gene3D" id="3.40.640.10">
    <property type="entry name" value="Type I PLP-dependent aspartate aminotransferase-like (Major domain)"/>
    <property type="match status" value="1"/>
</dbReference>
<dbReference type="InterPro" id="IPR015424">
    <property type="entry name" value="PyrdxlP-dep_Trfase"/>
</dbReference>
<dbReference type="SUPFAM" id="SSF53383">
    <property type="entry name" value="PLP-dependent transferases"/>
    <property type="match status" value="1"/>
</dbReference>